<dbReference type="AlphaFoldDB" id="A0A672NBF6"/>
<evidence type="ECO:0000313" key="2">
    <source>
        <dbReference type="Proteomes" id="UP000472262"/>
    </source>
</evidence>
<sequence length="147" mass="16914">KTKLNCTNQPLSSCLNKLCSKFEVDMKKIEVPVRFYLGCYTTNSHRVPSKLHLIFNAFFCHKYVYISLSILLLSQNNHHIWNPETQTFPMILSMSYRGLVCDGRSGALWLPSHHPGGCCTLVVDEEIPPDNVKRFECLEKCYINVMN</sequence>
<keyword evidence="2" id="KW-1185">Reference proteome</keyword>
<organism evidence="1 2">
    <name type="scientific">Sinocyclocheilus grahami</name>
    <name type="common">Dianchi golden-line fish</name>
    <name type="synonym">Barbus grahami</name>
    <dbReference type="NCBI Taxonomy" id="75366"/>
    <lineage>
        <taxon>Eukaryota</taxon>
        <taxon>Metazoa</taxon>
        <taxon>Chordata</taxon>
        <taxon>Craniata</taxon>
        <taxon>Vertebrata</taxon>
        <taxon>Euteleostomi</taxon>
        <taxon>Actinopterygii</taxon>
        <taxon>Neopterygii</taxon>
        <taxon>Teleostei</taxon>
        <taxon>Ostariophysi</taxon>
        <taxon>Cypriniformes</taxon>
        <taxon>Cyprinidae</taxon>
        <taxon>Cyprininae</taxon>
        <taxon>Sinocyclocheilus</taxon>
    </lineage>
</organism>
<name>A0A672NBF6_SINGR</name>
<proteinExistence type="predicted"/>
<dbReference type="Ensembl" id="ENSSGRT00000050705.1">
    <property type="protein sequence ID" value="ENSSGRP00000047408.1"/>
    <property type="gene ID" value="ENSSGRG00000025339.1"/>
</dbReference>
<reference evidence="1" key="2">
    <citation type="submission" date="2025-09" db="UniProtKB">
        <authorList>
            <consortium name="Ensembl"/>
        </authorList>
    </citation>
    <scope>IDENTIFICATION</scope>
</reference>
<dbReference type="InParanoid" id="A0A672NBF6"/>
<reference evidence="1" key="1">
    <citation type="submission" date="2025-08" db="UniProtKB">
        <authorList>
            <consortium name="Ensembl"/>
        </authorList>
    </citation>
    <scope>IDENTIFICATION</scope>
</reference>
<dbReference type="Proteomes" id="UP000472262">
    <property type="component" value="Unassembled WGS sequence"/>
</dbReference>
<accession>A0A672NBF6</accession>
<evidence type="ECO:0000313" key="1">
    <source>
        <dbReference type="Ensembl" id="ENSSGRP00000047408.1"/>
    </source>
</evidence>
<protein>
    <submittedName>
        <fullName evidence="1">Uncharacterized protein</fullName>
    </submittedName>
</protein>